<accession>A0A8T2JYP6</accession>
<comment type="caution">
    <text evidence="1">The sequence shown here is derived from an EMBL/GenBank/DDBJ whole genome shotgun (WGS) entry which is preliminary data.</text>
</comment>
<dbReference type="AlphaFoldDB" id="A0A8T2JYP6"/>
<evidence type="ECO:0000313" key="2">
    <source>
        <dbReference type="Proteomes" id="UP000812440"/>
    </source>
</evidence>
<proteinExistence type="predicted"/>
<dbReference type="Proteomes" id="UP000812440">
    <property type="component" value="Chromosome 2"/>
</dbReference>
<evidence type="ECO:0000313" key="1">
    <source>
        <dbReference type="EMBL" id="KAG8450309.1"/>
    </source>
</evidence>
<name>A0A8T2JYP6_9PIPI</name>
<gene>
    <name evidence="1" type="ORF">GDO86_002817</name>
</gene>
<reference evidence="1" key="1">
    <citation type="thesis" date="2020" institute="ProQuest LLC" country="789 East Eisenhower Parkway, Ann Arbor, MI, USA">
        <title>Comparative Genomics and Chromosome Evolution.</title>
        <authorList>
            <person name="Mudd A.B."/>
        </authorList>
    </citation>
    <scope>NUCLEOTIDE SEQUENCE</scope>
    <source>
        <strain evidence="1">Female2</strain>
        <tissue evidence="1">Blood</tissue>
    </source>
</reference>
<sequence length="94" mass="10655">MSTEGPWLADSVAGMVSAPWTGHQKWSQHHGQRTWDVLSTMDRAQTGPPDHPTTIPEPWRDHTLEDLNLLFHGTLETQRSMSTSSSRIPIVRLR</sequence>
<keyword evidence="2" id="KW-1185">Reference proteome</keyword>
<organism evidence="1 2">
    <name type="scientific">Hymenochirus boettgeri</name>
    <name type="common">Congo dwarf clawed frog</name>
    <dbReference type="NCBI Taxonomy" id="247094"/>
    <lineage>
        <taxon>Eukaryota</taxon>
        <taxon>Metazoa</taxon>
        <taxon>Chordata</taxon>
        <taxon>Craniata</taxon>
        <taxon>Vertebrata</taxon>
        <taxon>Euteleostomi</taxon>
        <taxon>Amphibia</taxon>
        <taxon>Batrachia</taxon>
        <taxon>Anura</taxon>
        <taxon>Pipoidea</taxon>
        <taxon>Pipidae</taxon>
        <taxon>Pipinae</taxon>
        <taxon>Hymenochirus</taxon>
    </lineage>
</organism>
<protein>
    <submittedName>
        <fullName evidence="1">Uncharacterized protein</fullName>
    </submittedName>
</protein>
<dbReference type="EMBL" id="JAACNH010000002">
    <property type="protein sequence ID" value="KAG8450309.1"/>
    <property type="molecule type" value="Genomic_DNA"/>
</dbReference>